<dbReference type="RefSeq" id="WP_183777074.1">
    <property type="nucleotide sequence ID" value="NZ_JACIDK010000014.1"/>
</dbReference>
<dbReference type="AlphaFoldDB" id="A0A840A7J9"/>
<dbReference type="InterPro" id="IPR011419">
    <property type="entry name" value="ATP12_ATP_synth-F1-assembly"/>
</dbReference>
<gene>
    <name evidence="4" type="ORF">GGQ61_004318</name>
</gene>
<reference evidence="4 5" key="1">
    <citation type="submission" date="2020-08" db="EMBL/GenBank/DDBJ databases">
        <title>Genomic Encyclopedia of Type Strains, Phase IV (KMG-IV): sequencing the most valuable type-strain genomes for metagenomic binning, comparative biology and taxonomic classification.</title>
        <authorList>
            <person name="Goeker M."/>
        </authorList>
    </citation>
    <scope>NUCLEOTIDE SEQUENCE [LARGE SCALE GENOMIC DNA]</scope>
    <source>
        <strain evidence="4 5">DSM 21793</strain>
    </source>
</reference>
<evidence type="ECO:0000256" key="3">
    <source>
        <dbReference type="ARBA" id="ARBA00023186"/>
    </source>
</evidence>
<sequence length="241" mass="26526">MQKGFIEPGEKPKRFYKDVAVVAEDDAYSVKLDGRNVRSPKGGKLSVPTHALAAMVAAEWDAQGKHIEIASMHITRLAFTATEAIPQARDATASQIAQYAASDLLCYFSESGNSLYDRQVAGWEPVLRRAEHELALVFRRATGIVHTEQPEETLASVKALALELGDFALTGVAFGTPLFGSAVLALSLQRGWLTGEEAWTLSRIDEAYQEEKWGVDEEAAERTARLLEEARMLESWFKALA</sequence>
<evidence type="ECO:0000313" key="5">
    <source>
        <dbReference type="Proteomes" id="UP000530564"/>
    </source>
</evidence>
<dbReference type="InterPro" id="IPR042272">
    <property type="entry name" value="ATP12_ATP_synth-F1-assembly_N"/>
</dbReference>
<proteinExistence type="inferred from homology"/>
<dbReference type="GO" id="GO:0043461">
    <property type="term" value="P:proton-transporting ATP synthase complex assembly"/>
    <property type="evidence" value="ECO:0007669"/>
    <property type="project" value="InterPro"/>
</dbReference>
<keyword evidence="3" id="KW-0143">Chaperone</keyword>
<dbReference type="InterPro" id="IPR023335">
    <property type="entry name" value="ATP12_ortho_dom_sf"/>
</dbReference>
<dbReference type="EMBL" id="JACIDK010000014">
    <property type="protein sequence ID" value="MBB3893570.1"/>
    <property type="molecule type" value="Genomic_DNA"/>
</dbReference>
<dbReference type="Proteomes" id="UP000530564">
    <property type="component" value="Unassembled WGS sequence"/>
</dbReference>
<comment type="similarity">
    <text evidence="1">Belongs to the ATP12 family.</text>
</comment>
<dbReference type="Gene3D" id="3.30.2180.10">
    <property type="entry name" value="ATP12-like"/>
    <property type="match status" value="1"/>
</dbReference>
<dbReference type="PANTHER" id="PTHR21013">
    <property type="entry name" value="ATP SYNTHASE MITOCHONDRIAL F1 COMPLEX ASSEMBLY FACTOR 2/ATP12 PROTEIN, MITOCHONDRIAL PRECURSOR"/>
    <property type="match status" value="1"/>
</dbReference>
<keyword evidence="5" id="KW-1185">Reference proteome</keyword>
<accession>A0A840A7J9</accession>
<evidence type="ECO:0000313" key="4">
    <source>
        <dbReference type="EMBL" id="MBB3893570.1"/>
    </source>
</evidence>
<name>A0A840A7J9_9CAUL</name>
<comment type="caution">
    <text evidence="4">The sequence shown here is derived from an EMBL/GenBank/DDBJ whole genome shotgun (WGS) entry which is preliminary data.</text>
</comment>
<keyword evidence="2" id="KW-0809">Transit peptide</keyword>
<dbReference type="SUPFAM" id="SSF160909">
    <property type="entry name" value="ATP12-like"/>
    <property type="match status" value="1"/>
</dbReference>
<dbReference type="Gene3D" id="1.10.3580.10">
    <property type="entry name" value="ATP12 ATPase"/>
    <property type="match status" value="1"/>
</dbReference>
<evidence type="ECO:0000256" key="2">
    <source>
        <dbReference type="ARBA" id="ARBA00022946"/>
    </source>
</evidence>
<protein>
    <submittedName>
        <fullName evidence="4">Chaperone required for assembly of F1-ATPase</fullName>
    </submittedName>
</protein>
<evidence type="ECO:0000256" key="1">
    <source>
        <dbReference type="ARBA" id="ARBA00008231"/>
    </source>
</evidence>
<dbReference type="Pfam" id="PF07542">
    <property type="entry name" value="ATP12"/>
    <property type="match status" value="1"/>
</dbReference>
<dbReference type="PANTHER" id="PTHR21013:SF10">
    <property type="entry name" value="ATP SYNTHASE MITOCHONDRIAL F1 COMPLEX ASSEMBLY FACTOR 2"/>
    <property type="match status" value="1"/>
</dbReference>
<organism evidence="4 5">
    <name type="scientific">Phenylobacterium haematophilum</name>
    <dbReference type="NCBI Taxonomy" id="98513"/>
    <lineage>
        <taxon>Bacteria</taxon>
        <taxon>Pseudomonadati</taxon>
        <taxon>Pseudomonadota</taxon>
        <taxon>Alphaproteobacteria</taxon>
        <taxon>Caulobacterales</taxon>
        <taxon>Caulobacteraceae</taxon>
        <taxon>Phenylobacterium</taxon>
    </lineage>
</organism>